<protein>
    <submittedName>
        <fullName evidence="7">D-cysteine desulfhydrase</fullName>
        <ecNumber evidence="7">4.4.1.15</ecNumber>
    </submittedName>
</protein>
<evidence type="ECO:0000256" key="4">
    <source>
        <dbReference type="PIRSR" id="PIRSR006278-1"/>
    </source>
</evidence>
<dbReference type="InterPro" id="IPR027278">
    <property type="entry name" value="ACCD_DCysDesulf"/>
</dbReference>
<evidence type="ECO:0000313" key="7">
    <source>
        <dbReference type="EMBL" id="NIJ65445.1"/>
    </source>
</evidence>
<name>A0A7X5ZVR9_9SPHN</name>
<keyword evidence="7" id="KW-0456">Lyase</keyword>
<dbReference type="EMBL" id="JAASQV010000002">
    <property type="protein sequence ID" value="NIJ65445.1"/>
    <property type="molecule type" value="Genomic_DNA"/>
</dbReference>
<feature type="modified residue" description="N6-(pyridoxal phosphate)lysine" evidence="5">
    <location>
        <position position="53"/>
    </location>
</feature>
<evidence type="ECO:0000256" key="1">
    <source>
        <dbReference type="ARBA" id="ARBA00001933"/>
    </source>
</evidence>
<feature type="active site" description="Nucleophile" evidence="4">
    <location>
        <position position="80"/>
    </location>
</feature>
<dbReference type="Pfam" id="PF00291">
    <property type="entry name" value="PALP"/>
    <property type="match status" value="1"/>
</dbReference>
<dbReference type="PANTHER" id="PTHR43780">
    <property type="entry name" value="1-AMINOCYCLOPROPANE-1-CARBOXYLATE DEAMINASE-RELATED"/>
    <property type="match status" value="1"/>
</dbReference>
<dbReference type="AlphaFoldDB" id="A0A7X5ZVR9"/>
<comment type="caution">
    <text evidence="7">The sequence shown here is derived from an EMBL/GenBank/DDBJ whole genome shotgun (WGS) entry which is preliminary data.</text>
</comment>
<dbReference type="RefSeq" id="WP_167299839.1">
    <property type="nucleotide sequence ID" value="NZ_JAASQV010000002.1"/>
</dbReference>
<reference evidence="7 8" key="1">
    <citation type="submission" date="2020-03" db="EMBL/GenBank/DDBJ databases">
        <title>Genomic Encyclopedia of Type Strains, Phase IV (KMG-IV): sequencing the most valuable type-strain genomes for metagenomic binning, comparative biology and taxonomic classification.</title>
        <authorList>
            <person name="Goeker M."/>
        </authorList>
    </citation>
    <scope>NUCLEOTIDE SEQUENCE [LARGE SCALE GENOMIC DNA]</scope>
    <source>
        <strain evidence="7 8">DSM 4733</strain>
    </source>
</reference>
<proteinExistence type="inferred from homology"/>
<evidence type="ECO:0000259" key="6">
    <source>
        <dbReference type="Pfam" id="PF00291"/>
    </source>
</evidence>
<accession>A0A7X5ZVR9</accession>
<dbReference type="InterPro" id="IPR001926">
    <property type="entry name" value="TrpB-like_PALP"/>
</dbReference>
<dbReference type="SUPFAM" id="SSF53686">
    <property type="entry name" value="Tryptophan synthase beta subunit-like PLP-dependent enzymes"/>
    <property type="match status" value="1"/>
</dbReference>
<evidence type="ECO:0000256" key="3">
    <source>
        <dbReference type="ARBA" id="ARBA00022898"/>
    </source>
</evidence>
<dbReference type="PIRSF" id="PIRSF006278">
    <property type="entry name" value="ACCD_DCysDesulf"/>
    <property type="match status" value="1"/>
</dbReference>
<organism evidence="7 8">
    <name type="scientific">Sphingomonas leidyi</name>
    <dbReference type="NCBI Taxonomy" id="68569"/>
    <lineage>
        <taxon>Bacteria</taxon>
        <taxon>Pseudomonadati</taxon>
        <taxon>Pseudomonadota</taxon>
        <taxon>Alphaproteobacteria</taxon>
        <taxon>Sphingomonadales</taxon>
        <taxon>Sphingomonadaceae</taxon>
        <taxon>Sphingomonas</taxon>
    </lineage>
</organism>
<feature type="domain" description="Tryptophan synthase beta chain-like PALP" evidence="6">
    <location>
        <begin position="14"/>
        <end position="316"/>
    </location>
</feature>
<keyword evidence="8" id="KW-1185">Reference proteome</keyword>
<dbReference type="EC" id="4.4.1.15" evidence="7"/>
<comment type="similarity">
    <text evidence="2">Belongs to the ACC deaminase/D-cysteine desulfhydrase family.</text>
</comment>
<keyword evidence="3 5" id="KW-0663">Pyridoxal phosphate</keyword>
<dbReference type="InterPro" id="IPR036052">
    <property type="entry name" value="TrpB-like_PALP_sf"/>
</dbReference>
<evidence type="ECO:0000313" key="8">
    <source>
        <dbReference type="Proteomes" id="UP000564677"/>
    </source>
</evidence>
<dbReference type="GO" id="GO:0019148">
    <property type="term" value="F:D-cysteine desulfhydrase activity"/>
    <property type="evidence" value="ECO:0007669"/>
    <property type="project" value="UniProtKB-EC"/>
</dbReference>
<evidence type="ECO:0000256" key="2">
    <source>
        <dbReference type="ARBA" id="ARBA00008639"/>
    </source>
</evidence>
<sequence length="329" mass="34357">MTRQLDAFPRIPLFDAPTPIQRLERIEAALGLRGVRLFVKRDDLMGLGGGGNKLRKLEFLLGAAIDQGCDTFVTTGARQSNHARLSAAAAARMGLAAELMLTDTVPREDDSYRHNGNQLLDGLFGARVHHLPRGADALAAAHARAAALRAEGRKAYVVGAGGSSPVGALGYASCAEEIRAQEVALGLSFGTIIVANGSHGTHAGLAAGMDDPRRVLSFTVLAEPAEAERGTLALANATRSLLARAMLNAEDIRIDGSQRGEAYGIPTEAMLAAVRLMARTEGLLIDPVYSGKAFAGALAGLAEGRLTGDVLFVMTGGTPGLYAYQPAFA</sequence>
<dbReference type="Gene3D" id="3.40.50.1100">
    <property type="match status" value="2"/>
</dbReference>
<dbReference type="PANTHER" id="PTHR43780:SF2">
    <property type="entry name" value="1-AMINOCYCLOPROPANE-1-CARBOXYLATE DEAMINASE-RELATED"/>
    <property type="match status" value="1"/>
</dbReference>
<evidence type="ECO:0000256" key="5">
    <source>
        <dbReference type="PIRSR" id="PIRSR006278-2"/>
    </source>
</evidence>
<dbReference type="Proteomes" id="UP000564677">
    <property type="component" value="Unassembled WGS sequence"/>
</dbReference>
<comment type="cofactor">
    <cofactor evidence="1">
        <name>pyridoxal 5'-phosphate</name>
        <dbReference type="ChEBI" id="CHEBI:597326"/>
    </cofactor>
</comment>
<gene>
    <name evidence="7" type="ORF">FHR20_002407</name>
</gene>